<feature type="compositionally biased region" description="Polar residues" evidence="1">
    <location>
        <begin position="238"/>
        <end position="256"/>
    </location>
</feature>
<dbReference type="PROSITE" id="PS50097">
    <property type="entry name" value="BTB"/>
    <property type="match status" value="1"/>
</dbReference>
<dbReference type="InterPro" id="IPR000210">
    <property type="entry name" value="BTB/POZ_dom"/>
</dbReference>
<dbReference type="SMART" id="SM00225">
    <property type="entry name" value="BTB"/>
    <property type="match status" value="1"/>
</dbReference>
<dbReference type="Proteomes" id="UP000636479">
    <property type="component" value="Unassembled WGS sequence"/>
</dbReference>
<sequence length="282" mass="31405">MPLKLDNPWSSTTFFSPTPMAASSKTSLQVVTNHPRYQLLGGDLHIIIENIDFCVHRYFFDRESPRFRSMLAGSPSPGKPQEPVNMLRLTEVSAKHFEKFLMVFYNPLYTLYPDTTADDWAVILHLAYDWEFDQVTDLAIRELEKLEMKSVDRIALYQKHGLKLDAPVLVGHYVSLCARGYPLDLAESQKLPLDTVVLVNQVMHALPKTRLGDVASSKAINADLIAKIVNEVTGTTDKQASENLGTSGDSSKSPTPALNGKRIPSLFGESEANGVKSRSNRI</sequence>
<protein>
    <recommendedName>
        <fullName evidence="2">BTB domain-containing protein</fullName>
    </recommendedName>
</protein>
<feature type="region of interest" description="Disordered" evidence="1">
    <location>
        <begin position="238"/>
        <end position="282"/>
    </location>
</feature>
<reference evidence="3" key="1">
    <citation type="submission" date="2020-05" db="EMBL/GenBank/DDBJ databases">
        <title>Mycena genomes resolve the evolution of fungal bioluminescence.</title>
        <authorList>
            <person name="Tsai I.J."/>
        </authorList>
    </citation>
    <scope>NUCLEOTIDE SEQUENCE</scope>
    <source>
        <strain evidence="3">171206Taipei</strain>
    </source>
</reference>
<evidence type="ECO:0000259" key="2">
    <source>
        <dbReference type="PROSITE" id="PS50097"/>
    </source>
</evidence>
<organism evidence="3 4">
    <name type="scientific">Mycena indigotica</name>
    <dbReference type="NCBI Taxonomy" id="2126181"/>
    <lineage>
        <taxon>Eukaryota</taxon>
        <taxon>Fungi</taxon>
        <taxon>Dikarya</taxon>
        <taxon>Basidiomycota</taxon>
        <taxon>Agaricomycotina</taxon>
        <taxon>Agaricomycetes</taxon>
        <taxon>Agaricomycetidae</taxon>
        <taxon>Agaricales</taxon>
        <taxon>Marasmiineae</taxon>
        <taxon>Mycenaceae</taxon>
        <taxon>Mycena</taxon>
    </lineage>
</organism>
<dbReference type="EMBL" id="JACAZF010000008">
    <property type="protein sequence ID" value="KAF7297137.1"/>
    <property type="molecule type" value="Genomic_DNA"/>
</dbReference>
<dbReference type="Gene3D" id="3.30.710.10">
    <property type="entry name" value="Potassium Channel Kv1.1, Chain A"/>
    <property type="match status" value="1"/>
</dbReference>
<dbReference type="InterPro" id="IPR011333">
    <property type="entry name" value="SKP1/BTB/POZ_sf"/>
</dbReference>
<evidence type="ECO:0000256" key="1">
    <source>
        <dbReference type="SAM" id="MobiDB-lite"/>
    </source>
</evidence>
<evidence type="ECO:0000313" key="4">
    <source>
        <dbReference type="Proteomes" id="UP000636479"/>
    </source>
</evidence>
<dbReference type="Pfam" id="PF00651">
    <property type="entry name" value="BTB"/>
    <property type="match status" value="1"/>
</dbReference>
<dbReference type="GeneID" id="59348600"/>
<name>A0A8H6VX59_9AGAR</name>
<accession>A0A8H6VX59</accession>
<keyword evidence="4" id="KW-1185">Reference proteome</keyword>
<feature type="domain" description="BTB" evidence="2">
    <location>
        <begin position="42"/>
        <end position="113"/>
    </location>
</feature>
<proteinExistence type="predicted"/>
<dbReference type="RefSeq" id="XP_037217496.1">
    <property type="nucleotide sequence ID" value="XM_037366084.1"/>
</dbReference>
<dbReference type="SUPFAM" id="SSF54695">
    <property type="entry name" value="POZ domain"/>
    <property type="match status" value="1"/>
</dbReference>
<evidence type="ECO:0000313" key="3">
    <source>
        <dbReference type="EMBL" id="KAF7297137.1"/>
    </source>
</evidence>
<gene>
    <name evidence="3" type="ORF">MIND_00946600</name>
</gene>
<dbReference type="OrthoDB" id="9997739at2759"/>
<comment type="caution">
    <text evidence="3">The sequence shown here is derived from an EMBL/GenBank/DDBJ whole genome shotgun (WGS) entry which is preliminary data.</text>
</comment>
<dbReference type="AlphaFoldDB" id="A0A8H6VX59"/>